<evidence type="ECO:0000259" key="5">
    <source>
        <dbReference type="Pfam" id="PF12624"/>
    </source>
</evidence>
<feature type="region of interest" description="Disordered" evidence="4">
    <location>
        <begin position="4034"/>
        <end position="4054"/>
    </location>
</feature>
<feature type="compositionally biased region" description="Basic and acidic residues" evidence="4">
    <location>
        <begin position="1080"/>
        <end position="1093"/>
    </location>
</feature>
<dbReference type="InterPro" id="IPR026854">
    <property type="entry name" value="VPS13_N"/>
</dbReference>
<comment type="similarity">
    <text evidence="1">Belongs to the VPS13 family.</text>
</comment>
<dbReference type="InterPro" id="IPR026847">
    <property type="entry name" value="VPS13"/>
</dbReference>
<dbReference type="GO" id="GO:0006623">
    <property type="term" value="P:protein targeting to vacuole"/>
    <property type="evidence" value="ECO:0007669"/>
    <property type="project" value="TreeGrafter"/>
</dbReference>
<organism evidence="8 9">
    <name type="scientific">Rhynchospora breviuscula</name>
    <dbReference type="NCBI Taxonomy" id="2022672"/>
    <lineage>
        <taxon>Eukaryota</taxon>
        <taxon>Viridiplantae</taxon>
        <taxon>Streptophyta</taxon>
        <taxon>Embryophyta</taxon>
        <taxon>Tracheophyta</taxon>
        <taxon>Spermatophyta</taxon>
        <taxon>Magnoliopsida</taxon>
        <taxon>Liliopsida</taxon>
        <taxon>Poales</taxon>
        <taxon>Cyperaceae</taxon>
        <taxon>Cyperoideae</taxon>
        <taxon>Rhynchosporeae</taxon>
        <taxon>Rhynchospora</taxon>
    </lineage>
</organism>
<feature type="domain" description="Vacuolar protein sorting-associated protein 13 VPS13 adaptor binding" evidence="6">
    <location>
        <begin position="2900"/>
        <end position="3136"/>
    </location>
</feature>
<dbReference type="InterPro" id="IPR009543">
    <property type="entry name" value="VPS13_VAB"/>
</dbReference>
<evidence type="ECO:0000313" key="8">
    <source>
        <dbReference type="EMBL" id="KAJ1693868.1"/>
    </source>
</evidence>
<dbReference type="OrthoDB" id="428159at2759"/>
<gene>
    <name evidence="8" type="ORF">LUZ63_010566</name>
</gene>
<evidence type="ECO:0000259" key="6">
    <source>
        <dbReference type="Pfam" id="PF25036"/>
    </source>
</evidence>
<feature type="region of interest" description="Disordered" evidence="4">
    <location>
        <begin position="1069"/>
        <end position="1093"/>
    </location>
</feature>
<dbReference type="EMBL" id="JAMQYH010000003">
    <property type="protein sequence ID" value="KAJ1693868.1"/>
    <property type="molecule type" value="Genomic_DNA"/>
</dbReference>
<evidence type="ECO:0000259" key="7">
    <source>
        <dbReference type="Pfam" id="PF25037"/>
    </source>
</evidence>
<keyword evidence="3" id="KW-0445">Lipid transport</keyword>
<dbReference type="Pfam" id="PF25036">
    <property type="entry name" value="VPS13_VAB"/>
    <property type="match status" value="2"/>
</dbReference>
<dbReference type="SUPFAM" id="SSF50729">
    <property type="entry name" value="PH domain-like"/>
    <property type="match status" value="1"/>
</dbReference>
<feature type="domain" description="Chorein N-terminal" evidence="5">
    <location>
        <begin position="1"/>
        <end position="492"/>
    </location>
</feature>
<evidence type="ECO:0000313" key="9">
    <source>
        <dbReference type="Proteomes" id="UP001151287"/>
    </source>
</evidence>
<feature type="compositionally biased region" description="Low complexity" evidence="4">
    <location>
        <begin position="2142"/>
        <end position="2160"/>
    </location>
</feature>
<evidence type="ECO:0000256" key="3">
    <source>
        <dbReference type="ARBA" id="ARBA00023055"/>
    </source>
</evidence>
<dbReference type="Proteomes" id="UP001151287">
    <property type="component" value="Unassembled WGS sequence"/>
</dbReference>
<keyword evidence="2" id="KW-0813">Transport</keyword>
<feature type="region of interest" description="Disordered" evidence="4">
    <location>
        <begin position="1004"/>
        <end position="1027"/>
    </location>
</feature>
<feature type="region of interest" description="Disordered" evidence="4">
    <location>
        <begin position="2142"/>
        <end position="2167"/>
    </location>
</feature>
<sequence>MLEDYAAILVQKFLGNYVRGINKEALKISAWQGDVELKNMQLRPEALNALKLPVKVKAGFLGSVRLKVPWSKLGQEPVVVYLDRIFILAEPALQVEGSSEEALQEARRNRVKEMEMKLLEARDELKPEANTSWLSSVINTIVGNLKLSISNIHIRYEDTESNPGHPFAAGLTLGKLLAVTVDDHGTETFATGVNLDRIRKSVVLESLAFYFDSDSNPWEVDKPWEDLRPSEWSQIFEFGEKDDSTSEKASFKHSYILQPVTGTAKYTKLRLLEARRTNQALQKAAVDLDDVTLSLSKDGYRDIIMMADNFSSFNQRLKYAHYRPSLPVKSDPKSWWKYAYRVVTEETKKASGRLAWDQVLRYSKLRKKYVSLYASLLKADLSRMVIDDDEEIKKLDRQLDTEVILQWRMLAHKFVEESTKIEINSRKQKAKQSWWPFGSGSTKEEPELKGLTDEDWEKLNKIIGYSKENSDEFLLSIQDKNLIQFSLKVRMKHNASRLTHGDECLADLSCDELLCNLQMYTETKIFDVNLDSYKLSSPYGLLAKSATASDSFGGVFYYKPFEEPIDWSFTAKAKPCYVTYLKESIDLIVAFFKSSPIISQNLAMEAAAAVQMTIDEVKRTAQQQVTRALKEKARFSLDLDIAAPKITIPSKFCPDGVHETKLLLDLGNLILRTQEMWDYNSADEEEDMYLQFNLDLSDVSAFLVDGDYEWSLSPTETGPNPLGSNILLPVIDKCGIVVKLQQIQLENPCYPSTRLAVRLPSLGFHFSPARYHRLMAVSKVFQGDNTGTDQSIMQLQDQANLEGWLSVLSWKGVGNREPVWQQRYLRLVGPFLYIFENNTSPVLEDGNALILLCESDEARRTWHKQLQGAIYRASGAPSVATISEGPSPDGFTRDSSFKSDNVANGAVIEKLFLTGVLDELRVCFSCSYEGKQDFKKILLSNEKSLFKFRAVGGQVELSMKAGNILLGTILRSLEIEDQYSLLGGSSSMPRYLARSFISSESDDISVQDTSPASLEKARSRNSLRKNESDDNFFEATDDFDEVYETPHPDQHQTSSVEFSLKPPGFSRLPSLIPDLDSEPGSEKAGKNKDDQHSSDSFIKAQIVVFDQSSPQYKNLDNRVIVTLATLSFFCYRPTIIAIMEFANAINYVEGKDNGTFNDNGSDNFSGPIMKESEAEENSSSATARDPPIRGFLGKGKSMVIFHLTLNMAKAAIYLMNEAGSSIATLSQNNLLTDIKVFPSSFSIKAALGNLKISDDSLNKSHQYYWVCDMRNPEGTSFVEIDFTSFSVDDEDYCGYDYSLTGELSEVRIVYLNRFVQEIIGYFMGLVPRNADSIVKLKDNVTDSEKWVSKSDIEGDPAFKLKLSLSRPIILMPRSTNSLDFLELDVVTITVENTFQWLGGDKSDIHAIHLDLMTIKVKDINLSIGIDMLRGESIIQDVRGLSLEIKRSLRDLSHLMPAVEASIKMEFLKASLSNREYEIITECASSNFSETANIVPSLYDESPTAISTGAVASSSLVLPEDFVEGRPCEEEVVPWITMKCSVTINLIELSLHSGFSRDSPLASLQATGVWLLYKSNTLEQGFLFATLKGFSVLDDREGTREEFRLAIGKSMNVGTSSGYEAGSYREVIPAPVSREKFFEKQLGFKPIPSMLILDATFKKDSTSVYLCIQRPKFLVALDFLVAVIEFFVPSFGAVLSNEDDKDQPQIVPAIMFVDQIYTQECSVLSISAQKPLIADDERFNHFIYDGNGGKLLLQDRNGDLLLVPSPEPFIFVGSGKRLKFRNVTIVGGEYFDSCISLGSDSSYLASEADGVYLDKAERDADFGANEGRRRVNAQQSNAPTETIVQLQAIGPELTFFSSSKNISEQSALSTKVIHANTDAFCRIVMKGDSMELSGDILGLKMESNGIRVLEPFDTSVKYSSTSGRTNINLGFSEIYMNFSFSILRLFLAVQDDILSFMRTSSKKATELCTQFDNVATIHGHGNNRVYAFWRPRAPSGFAVLGDCLTPQNEPPAKGVVALNTSLVRVKRPVAYKLMWQYRPLVGETDGCSIWFPVAPRGYVAVGCVASAGSSEPPLSAALCILASYVSSSALRDCIVLKTNGSASSIAFWRVDNCFGSFILEDLENQHLVGKPYDLRHMLFQNSSDSSSKISSGTQYQTSQRRSSSRIEGDASFSSGRLLEVVESPKLVWWNNDAASRKRLSIWRPHIPPGMVFFGDIAVKGYEQPNSAIVLRDLGDETLLRPPISFQLVGRIKKQRGIDGISFWYPQPPLGFTSLGCIASKTVPKPEDFPSLRCIRSDMLTSGNFPEESIWDSSDAKALDPFSLWSVEGDSLGTFIVRNGFRKPQRRLAHKLLGPPESSGSDSMVIEAALKSFSAVAFDDYGGLMMPLFGVSLDNIGFSMRGRPDYLNATANFSLVARSFNDKSDSWEPLVEPTDGFLRYQYDMNSPGTPTQLRMTSTRDLSLNVSVSNVNMIFQAYSSWYNLSRIDEACKQTDVSSPNGDRRVLDVHQRKNYYIVPQNYLGQDIYIKGAELKGFASIIKLPSGDGHPIRVPIPKNSMHSRSKGQHHEVARSMITVIIAEAEIEVSKGLSINEYMAAAQLYSSRSSETPVEKQIARTCASLAEHSAEGFATVYWKEMFFFKVFGTDDYSLEITIMDVGRGEPVGSFSSALKDLVFDLYTVDSPDTNFEITWRDLVSTKMPDDRNVLTGGMHGKIKFAVLRSGRLKTQPLDKPLQSISNMTGLQISPSKDGPWTKVKLNYATPATCWRFGNDVIASEMTVRDSDRYVTVRSLVSVTNSTNFVIEVQLKGKRIESSGLEVDDVRVESEEFVESQKYVPAIGWTDDQHQDRQSVELPNGWEWTDNWHLEAKSSSRDDGWIHKEDQENRRERKWLRHRKLNPLDRDHYVSIGELKPGATIPLPLPSLTNPSLSYSLEIRPISTEDTMNYAWSIVKEGSENEPDEICVSNLVEADKLLFCSLLDGSPSSSDGLSSVWFCVSIDAKEIGKDIYSDSIHDWNIVVKPPLSLAYYLPFSSQYTVVVGNELGRENGNCFNGTIAPGATVKFHNAGPDDPLYLSLLPQGGWEPMHEPVIISHPTRAPSKLMNLRNAFSQRIVQITLEHNYDKDCPVSKVIRIYVPYWISCARLPPLSLSIMDISGKERTRFLRMSQPANKSEKIISKVTPDEMVDGYTIASVLGFKGLALSASIVSQGKEVFGPVKDLTPLGDMDGSIDLIARDVDGNCMKILVSSKPSSFQAVPTKAIMLRPFMTFINMVGQDMYLKLNDGEESQTLFASDWKVSFAYCENDGGPDKFQVRLSNTNWSYPVQISKEDSIVLVMRKEDGGREFLRSEVRAYEEGSRFLVVFRLGPAEGPMRIENRTRDKTLQVQQADLRGEAPIHLEPHSTTKYSLDNPYGRKVLEVGIFSGTDISIHSINLENWTESSVDLREKHGIQLHIKDVGDIRVVIFLDEKNDMQMERHDPAIIMQKEFRSTGMQFEVIVELGVVGVSLIDHRPKELLYLHLQRVFISYLTGTVSRFKLLIGHLQLDNELPLTIMPVLLAPEEATDLNHPVFKSNIAISNETVDGTEVYPFVYLRVTKSLWRLNVHEPIIWALVDFYRHLHFDSMPTSSSVTQVDPEIRIEVINISEVRLKISLETAPTQRPRGVLGIWSPIFSAVGSALKIQVHLRKVEQENKYMKKSQVLTAIINRIKRDLVHNPLHLIFSLDVVSMTKSALASLSKGFAELSTDGQFVQLRSQQVSSRKVTGVGDGLVQGTEAFAQGVAFGVSGVLTKPVESARRYGLLGFAHGLGRAFVGFIVQPLSGLLDFGSLTVDGIGASFIRCLEILNNKSAAQRIRNPCAIRADSVVREYSQWEASGQMVLYLAEASRHLACTDLFREPSKYAWSDYYEDHFIVPSQRIVLVTNKRVMLLQCQDLEKMDKRPSKILWDVPWEEVLALELAKRGHTKPSMLIIHLKSCRKSGNFSRYIRCKCEEENDHEPQAVVICYTIRRLWKAYQANNRVVLLKVPSSRHYVKFVSDEYDGRESNSSSRPMIKLKRSPSPDDRRFLKHTVNFQKIWSSEREIHSRCTLFRKQVTDVSSICSIWRPLCQNG</sequence>
<dbReference type="Pfam" id="PF12624">
    <property type="entry name" value="VPS13_N"/>
    <property type="match status" value="1"/>
</dbReference>
<dbReference type="PANTHER" id="PTHR16166">
    <property type="entry name" value="VACUOLAR PROTEIN SORTING-ASSOCIATED PROTEIN VPS13"/>
    <property type="match status" value="1"/>
</dbReference>
<dbReference type="InterPro" id="IPR056748">
    <property type="entry name" value="VPS13-like_C"/>
</dbReference>
<name>A0A9Q0HQ54_9POAL</name>
<dbReference type="GO" id="GO:0045053">
    <property type="term" value="P:protein retention in Golgi apparatus"/>
    <property type="evidence" value="ECO:0007669"/>
    <property type="project" value="TreeGrafter"/>
</dbReference>
<dbReference type="Pfam" id="PF06101">
    <property type="entry name" value="Vps62"/>
    <property type="match status" value="2"/>
</dbReference>
<reference evidence="8" key="1">
    <citation type="journal article" date="2022" name="Cell">
        <title>Repeat-based holocentromeres influence genome architecture and karyotype evolution.</title>
        <authorList>
            <person name="Hofstatter P.G."/>
            <person name="Thangavel G."/>
            <person name="Lux T."/>
            <person name="Neumann P."/>
            <person name="Vondrak T."/>
            <person name="Novak P."/>
            <person name="Zhang M."/>
            <person name="Costa L."/>
            <person name="Castellani M."/>
            <person name="Scott A."/>
            <person name="Toegelov H."/>
            <person name="Fuchs J."/>
            <person name="Mata-Sucre Y."/>
            <person name="Dias Y."/>
            <person name="Vanzela A.L.L."/>
            <person name="Huettel B."/>
            <person name="Almeida C.C.S."/>
            <person name="Simkova H."/>
            <person name="Souza G."/>
            <person name="Pedrosa-Harand A."/>
            <person name="Macas J."/>
            <person name="Mayer K.F.X."/>
            <person name="Houben A."/>
            <person name="Marques A."/>
        </authorList>
    </citation>
    <scope>NUCLEOTIDE SEQUENCE</scope>
    <source>
        <strain evidence="8">RhyBre1mFocal</strain>
    </source>
</reference>
<feature type="domain" description="Vacuolar protein sorting-associated protein 13 VPS13 adaptor binding" evidence="6">
    <location>
        <begin position="3238"/>
        <end position="3409"/>
    </location>
</feature>
<evidence type="ECO:0000256" key="4">
    <source>
        <dbReference type="SAM" id="MobiDB-lite"/>
    </source>
</evidence>
<evidence type="ECO:0008006" key="10">
    <source>
        <dbReference type="Google" id="ProtNLM"/>
    </source>
</evidence>
<keyword evidence="9" id="KW-1185">Reference proteome</keyword>
<feature type="domain" description="Intermembrane lipid transfer protein VPS13-like C-terminal" evidence="7">
    <location>
        <begin position="3848"/>
        <end position="3956"/>
    </location>
</feature>
<dbReference type="PANTHER" id="PTHR16166:SF137">
    <property type="entry name" value="PLECKSTRIN HOMOLOGY (PH) DOMAIN-CONTAINING PROTEIN"/>
    <property type="match status" value="1"/>
</dbReference>
<feature type="region of interest" description="Disordered" evidence="4">
    <location>
        <begin position="1156"/>
        <end position="1186"/>
    </location>
</feature>
<evidence type="ECO:0000256" key="2">
    <source>
        <dbReference type="ARBA" id="ARBA00022448"/>
    </source>
</evidence>
<feature type="region of interest" description="Disordered" evidence="4">
    <location>
        <begin position="1042"/>
        <end position="1061"/>
    </location>
</feature>
<protein>
    <recommendedName>
        <fullName evidence="10">Vacuolar protein sorting-associated protein</fullName>
    </recommendedName>
</protein>
<dbReference type="GO" id="GO:0006869">
    <property type="term" value="P:lipid transport"/>
    <property type="evidence" value="ECO:0007669"/>
    <property type="project" value="UniProtKB-KW"/>
</dbReference>
<comment type="caution">
    <text evidence="8">The sequence shown here is derived from an EMBL/GenBank/DDBJ whole genome shotgun (WGS) entry which is preliminary data.</text>
</comment>
<evidence type="ECO:0000256" key="1">
    <source>
        <dbReference type="ARBA" id="ARBA00006545"/>
    </source>
</evidence>
<proteinExistence type="inferred from homology"/>
<accession>A0A9Q0HQ54</accession>
<dbReference type="InterPro" id="IPR009291">
    <property type="entry name" value="Vps62"/>
</dbReference>
<dbReference type="Pfam" id="PF25037">
    <property type="entry name" value="VPS13_C"/>
    <property type="match status" value="1"/>
</dbReference>